<dbReference type="PANTHER" id="PTHR34819">
    <property type="entry name" value="LARGE CYSTEINE-RICH PERIPLASMIC PROTEIN OMCB"/>
    <property type="match status" value="1"/>
</dbReference>
<feature type="compositionally biased region" description="Low complexity" evidence="1">
    <location>
        <begin position="600"/>
        <end position="617"/>
    </location>
</feature>
<dbReference type="KEGG" id="ttf:THTE_3212"/>
<dbReference type="InterPro" id="IPR051172">
    <property type="entry name" value="Chlamydia_OmcB"/>
</dbReference>
<feature type="region of interest" description="Disordered" evidence="1">
    <location>
        <begin position="744"/>
        <end position="783"/>
    </location>
</feature>
<proteinExistence type="predicted"/>
<dbReference type="EMBL" id="CP018477">
    <property type="protein sequence ID" value="ASV75814.1"/>
    <property type="molecule type" value="Genomic_DNA"/>
</dbReference>
<dbReference type="InterPro" id="IPR013783">
    <property type="entry name" value="Ig-like_fold"/>
</dbReference>
<feature type="domain" description="DUF11" evidence="2">
    <location>
        <begin position="437"/>
        <end position="517"/>
    </location>
</feature>
<dbReference type="InterPro" id="IPR047589">
    <property type="entry name" value="DUF11_rpt"/>
</dbReference>
<dbReference type="PANTHER" id="PTHR34819:SF5">
    <property type="entry name" value="CONSERVED REPEAT DOMAIN PROTEIN"/>
    <property type="match status" value="1"/>
</dbReference>
<feature type="domain" description="DUF11" evidence="2">
    <location>
        <begin position="314"/>
        <end position="390"/>
    </location>
</feature>
<evidence type="ECO:0000256" key="1">
    <source>
        <dbReference type="SAM" id="MobiDB-lite"/>
    </source>
</evidence>
<feature type="compositionally biased region" description="Polar residues" evidence="1">
    <location>
        <begin position="584"/>
        <end position="598"/>
    </location>
</feature>
<name>A0A286RIM7_9BACT</name>
<protein>
    <submittedName>
        <fullName evidence="3">60 kDa outer membrane protein</fullName>
    </submittedName>
</protein>
<organism evidence="3 4">
    <name type="scientific">Thermogutta terrifontis</name>
    <dbReference type="NCBI Taxonomy" id="1331910"/>
    <lineage>
        <taxon>Bacteria</taxon>
        <taxon>Pseudomonadati</taxon>
        <taxon>Planctomycetota</taxon>
        <taxon>Planctomycetia</taxon>
        <taxon>Pirellulales</taxon>
        <taxon>Thermoguttaceae</taxon>
        <taxon>Thermogutta</taxon>
    </lineage>
</organism>
<dbReference type="InterPro" id="IPR001434">
    <property type="entry name" value="OmcB-like_DUF11"/>
</dbReference>
<dbReference type="Proteomes" id="UP000215086">
    <property type="component" value="Chromosome"/>
</dbReference>
<feature type="compositionally biased region" description="Low complexity" evidence="1">
    <location>
        <begin position="571"/>
        <end position="583"/>
    </location>
</feature>
<evidence type="ECO:0000313" key="4">
    <source>
        <dbReference type="Proteomes" id="UP000215086"/>
    </source>
</evidence>
<evidence type="ECO:0000313" key="3">
    <source>
        <dbReference type="EMBL" id="ASV75814.1"/>
    </source>
</evidence>
<gene>
    <name evidence="3" type="ORF">THTE_3212</name>
</gene>
<dbReference type="Pfam" id="PF01345">
    <property type="entry name" value="DUF11"/>
    <property type="match status" value="2"/>
</dbReference>
<reference evidence="3 4" key="1">
    <citation type="journal article" name="Front. Microbiol.">
        <title>Sugar Metabolism of the First Thermophilic Planctomycete Thermogutta terrifontis: Comparative Genomic and Transcriptomic Approaches.</title>
        <authorList>
            <person name="Elcheninov A.G."/>
            <person name="Menzel P."/>
            <person name="Gudbergsdottir S.R."/>
            <person name="Slesarev A.I."/>
            <person name="Kadnikov V.V."/>
            <person name="Krogh A."/>
            <person name="Bonch-Osmolovskaya E.A."/>
            <person name="Peng X."/>
            <person name="Kublanov I.V."/>
        </authorList>
    </citation>
    <scope>NUCLEOTIDE SEQUENCE [LARGE SCALE GENOMIC DNA]</scope>
    <source>
        <strain evidence="3 4">R1</strain>
    </source>
</reference>
<feature type="region of interest" description="Disordered" evidence="1">
    <location>
        <begin position="530"/>
        <end position="630"/>
    </location>
</feature>
<sequence>MLIAVVVSGCITPATTPPPAAVPGMVPPPAASGEYYREVPGPILPGDCSEFTVVPQETAAAVGTEVILVASVRGQDQYMLTNQRVEWTIMPGGVGAFVDFNRATLIDYLVGDFTRPRKVNEHFVITSTTRQYLRLTRGTVDPNDDVIIRPGQAWVSLTSPIEGTSVVQVYVPCVHSWNRRVQTATIHWVDAQWTLPPPAIVPAGSRHKLVTTVTRQRDRSPCSGWKVRYEITGGVTAAFAPEGSTSVEIPVDSSGQAAAEIYQTQPLGGSTQVSVQIIRPGDAPGAAGKQLIVATGQTLVTWSAAQLAVRVNAPQTVAVGGSTTVRIEVNNPGDLPAENVMVTATLPAGFTQRSTTPVASVSGNTLTWNIGRLNAHEMRTLDVVIEASQGATGSLCAEAQGAGGLRAQHCATISAGAAAPATTSTAGVVELRVQGPDRATVGQEVTFVISITNRSTSPLGNLLVKDTFDRGFQHAVGQGAVERDLPGTLQPGETKTIGVVFKIVQPGRWCHTVQVSGPTGVLASQSACLEAQPGTSGSGSGLPSAPPSGAAQPGTSSTTSPGTIPSPPLSTTPSTGSQPPLSGQNLTGTPSPATQQPTLPGASPGVGVSPPSAATPSQPAPSTPSPTLQSVDFKITGPASVKLGESAVFTCEITVTGPSALANLRLRCSFDEAWEPLRASAGYQLEGDVITWTLNTLAPNQPVRRQVELRALKTSDQACCRGELVSPDGSSNVQRACVRIEPAAPTPTVRGRPPIAETPPSISDVPSTQAPPAESSASGESAGTCPLNVSIIDRYEPIAIGKSKVVEFVLTNSGRSPVSDIRLAVTIPDRFAWNPDMTSGPDRFESPSPGLVVFVTREPLPAGQSLHLRLGLTAKKSGTGQINAQVTCQGSVKPLTVTRETTVVNR</sequence>
<feature type="compositionally biased region" description="Low complexity" evidence="1">
    <location>
        <begin position="541"/>
        <end position="563"/>
    </location>
</feature>
<dbReference type="NCBIfam" id="TIGR01451">
    <property type="entry name" value="B_ant_repeat"/>
    <property type="match status" value="1"/>
</dbReference>
<evidence type="ECO:0000259" key="2">
    <source>
        <dbReference type="Pfam" id="PF01345"/>
    </source>
</evidence>
<dbReference type="RefSeq" id="WP_168175855.1">
    <property type="nucleotide sequence ID" value="NZ_CP018477.1"/>
</dbReference>
<dbReference type="Gene3D" id="2.60.40.10">
    <property type="entry name" value="Immunoglobulins"/>
    <property type="match status" value="2"/>
</dbReference>
<dbReference type="AlphaFoldDB" id="A0A286RIM7"/>
<feature type="compositionally biased region" description="Low complexity" evidence="1">
    <location>
        <begin position="770"/>
        <end position="783"/>
    </location>
</feature>
<accession>A0A286RIM7</accession>
<keyword evidence="4" id="KW-1185">Reference proteome</keyword>